<feature type="region of interest" description="Disordered" evidence="2">
    <location>
        <begin position="217"/>
        <end position="239"/>
    </location>
</feature>
<dbReference type="EMBL" id="JAEMWZ010000058">
    <property type="protein sequence ID" value="KAG7139386.1"/>
    <property type="molecule type" value="Genomic_DNA"/>
</dbReference>
<feature type="region of interest" description="Disordered" evidence="2">
    <location>
        <begin position="65"/>
        <end position="144"/>
    </location>
</feature>
<keyword evidence="1" id="KW-0576">Peroxisome</keyword>
<evidence type="ECO:0000256" key="1">
    <source>
        <dbReference type="RuleBase" id="RU367032"/>
    </source>
</evidence>
<dbReference type="Proteomes" id="UP000689129">
    <property type="component" value="Unassembled WGS sequence"/>
</dbReference>
<dbReference type="GO" id="GO:0005778">
    <property type="term" value="C:peroxisomal membrane"/>
    <property type="evidence" value="ECO:0007669"/>
    <property type="project" value="UniProtKB-SubCell"/>
</dbReference>
<dbReference type="OrthoDB" id="441517at2759"/>
<keyword evidence="1" id="KW-0472">Membrane</keyword>
<comment type="subcellular location">
    <subcellularLocation>
        <location evidence="1">Peroxisome membrane</location>
    </subcellularLocation>
</comment>
<feature type="compositionally biased region" description="Low complexity" evidence="2">
    <location>
        <begin position="259"/>
        <end position="276"/>
    </location>
</feature>
<keyword evidence="1" id="KW-0813">Transport</keyword>
<keyword evidence="1" id="KW-0653">Protein transport</keyword>
<dbReference type="PANTHER" id="PTHR23058:SF5">
    <property type="entry name" value="PEROXISOMAL MEMBRANE PROTEIN PEX14"/>
    <property type="match status" value="1"/>
</dbReference>
<evidence type="ECO:0000256" key="2">
    <source>
        <dbReference type="SAM" id="MobiDB-lite"/>
    </source>
</evidence>
<feature type="compositionally biased region" description="Low complexity" evidence="2">
    <location>
        <begin position="117"/>
        <end position="128"/>
    </location>
</feature>
<gene>
    <name evidence="4" type="ORF">HYQ45_003597</name>
</gene>
<feature type="compositionally biased region" description="Low complexity" evidence="2">
    <location>
        <begin position="22"/>
        <end position="41"/>
    </location>
</feature>
<dbReference type="PANTHER" id="PTHR23058">
    <property type="entry name" value="PEROXISOMAL MEMBRANE PROTEIN PEX14"/>
    <property type="match status" value="1"/>
</dbReference>
<dbReference type="GO" id="GO:0016560">
    <property type="term" value="P:protein import into peroxisome matrix, docking"/>
    <property type="evidence" value="ECO:0007669"/>
    <property type="project" value="UniProtKB-UniRule"/>
</dbReference>
<name>A0A8I3AVB3_VERLO</name>
<comment type="similarity">
    <text evidence="1">Belongs to the peroxin-14 family.</text>
</comment>
<dbReference type="GO" id="GO:1990429">
    <property type="term" value="C:peroxisomal importomer complex"/>
    <property type="evidence" value="ECO:0007669"/>
    <property type="project" value="TreeGrafter"/>
</dbReference>
<proteinExistence type="inferred from homology"/>
<dbReference type="InterPro" id="IPR006785">
    <property type="entry name" value="Pex14_N"/>
</dbReference>
<dbReference type="AlphaFoldDB" id="A0A8I3AVB3"/>
<organism evidence="4 5">
    <name type="scientific">Verticillium longisporum</name>
    <name type="common">Verticillium dahliae var. longisporum</name>
    <dbReference type="NCBI Taxonomy" id="100787"/>
    <lineage>
        <taxon>Eukaryota</taxon>
        <taxon>Fungi</taxon>
        <taxon>Dikarya</taxon>
        <taxon>Ascomycota</taxon>
        <taxon>Pezizomycotina</taxon>
        <taxon>Sordariomycetes</taxon>
        <taxon>Hypocreomycetidae</taxon>
        <taxon>Glomerellales</taxon>
        <taxon>Plectosphaerellaceae</taxon>
        <taxon>Verticillium</taxon>
    </lineage>
</organism>
<comment type="caution">
    <text evidence="4">The sequence shown here is derived from an EMBL/GenBank/DDBJ whole genome shotgun (WGS) entry which is preliminary data.</text>
</comment>
<feature type="compositionally biased region" description="Pro residues" evidence="2">
    <location>
        <begin position="105"/>
        <end position="116"/>
    </location>
</feature>
<comment type="function">
    <text evidence="1">Component of the PEX13-PEX14 docking complex, a translocon channel that specifically mediates the import of peroxisomal cargo proteins bound to PEX5 receptor. The PEX13-PEX14 docking complex forms a large import pore which can be opened to a diameter of about 9 nm. Mechanistically, PEX5 receptor along with cargo proteins associates with the PEX14 subunit of the PEX13-PEX14 docking complex in the cytosol, leading to the insertion of the receptor into the organelle membrane with the concomitant translocation of the cargo into the peroxisome matrix.</text>
</comment>
<reference evidence="4" key="1">
    <citation type="journal article" date="2021" name="Mol. Plant Pathol.">
        <title>A 20-kb lineage-specific genomic region tames virulence in pathogenic amphidiploid Verticillium longisporum.</title>
        <authorList>
            <person name="Harting R."/>
            <person name="Starke J."/>
            <person name="Kusch H."/>
            <person name="Poggeler S."/>
            <person name="Maurus I."/>
            <person name="Schluter R."/>
            <person name="Landesfeind M."/>
            <person name="Bulla I."/>
            <person name="Nowrousian M."/>
            <person name="de Jonge R."/>
            <person name="Stahlhut G."/>
            <person name="Hoff K.J."/>
            <person name="Asshauer K.P."/>
            <person name="Thurmer A."/>
            <person name="Stanke M."/>
            <person name="Daniel R."/>
            <person name="Morgenstern B."/>
            <person name="Thomma B.P.H.J."/>
            <person name="Kronstad J.W."/>
            <person name="Braus-Stromeyer S.A."/>
            <person name="Braus G.H."/>
        </authorList>
    </citation>
    <scope>NUCLEOTIDE SEQUENCE</scope>
    <source>
        <strain evidence="4">Vl32</strain>
    </source>
</reference>
<sequence>MGGSDEDKSSGIPSWQKRDQSEQPSSESSSAAQDPSSNSSPIEVARRFLQDDEIKDALRERKLEFLKTKGLDEADIEKLLGPANTPTTIATPAQDEQPTQSAETPAPPALPAPPTPQASAAPQSSIAPDFHDESPPVITYPEFLTKPTRPPPLVTGTALLNTLYACAGLTTLLYGTSQYVVAPMVASLTAARVDLHATTSDKLAALVRKLEATVSELPAKAPPKPDAAYADDTGSEAEDPTELFHRDVGVQTSLPSTPGGPLAATPAAATPAAAAPEAHARRLADLTASLRGLKDAYVTQSEDLVDVKTAMDLLKDDLGQLTFPSAQQQSDFVGGFSLYGSSAGRKEPEDEIKKAKDNIRRVKGVMLSTRNFPASSR</sequence>
<protein>
    <recommendedName>
        <fullName evidence="1">Peroxisomal membrane protein PEX14</fullName>
    </recommendedName>
    <alternativeName>
        <fullName evidence="1">Peroxin-14</fullName>
    </alternativeName>
</protein>
<evidence type="ECO:0000313" key="5">
    <source>
        <dbReference type="Proteomes" id="UP000689129"/>
    </source>
</evidence>
<feature type="compositionally biased region" description="Basic and acidic residues" evidence="2">
    <location>
        <begin position="65"/>
        <end position="78"/>
    </location>
</feature>
<evidence type="ECO:0000313" key="4">
    <source>
        <dbReference type="EMBL" id="KAG7139386.1"/>
    </source>
</evidence>
<dbReference type="Pfam" id="PF04695">
    <property type="entry name" value="Pex14_N"/>
    <property type="match status" value="1"/>
</dbReference>
<feature type="region of interest" description="Disordered" evidence="2">
    <location>
        <begin position="251"/>
        <end position="276"/>
    </location>
</feature>
<accession>A0A8I3AVB3</accession>
<feature type="domain" description="Peroxisome membrane anchor protein Pex14p N-terminal" evidence="3">
    <location>
        <begin position="39"/>
        <end position="81"/>
    </location>
</feature>
<feature type="region of interest" description="Disordered" evidence="2">
    <location>
        <begin position="1"/>
        <end position="47"/>
    </location>
</feature>
<feature type="compositionally biased region" description="Low complexity" evidence="2">
    <location>
        <begin position="82"/>
        <end position="93"/>
    </location>
</feature>
<evidence type="ECO:0000259" key="3">
    <source>
        <dbReference type="Pfam" id="PF04695"/>
    </source>
</evidence>
<dbReference type="InterPro" id="IPR025655">
    <property type="entry name" value="PEX14"/>
</dbReference>
<dbReference type="GO" id="GO:0005102">
    <property type="term" value="F:signaling receptor binding"/>
    <property type="evidence" value="ECO:0007669"/>
    <property type="project" value="TreeGrafter"/>
</dbReference>